<evidence type="ECO:0000256" key="6">
    <source>
        <dbReference type="ARBA" id="ARBA00023316"/>
    </source>
</evidence>
<keyword evidence="6 7" id="KW-0961">Cell wall biogenesis/degradation</keyword>
<dbReference type="GO" id="GO:0071972">
    <property type="term" value="F:peptidoglycan L,D-transpeptidase activity"/>
    <property type="evidence" value="ECO:0007669"/>
    <property type="project" value="TreeGrafter"/>
</dbReference>
<evidence type="ECO:0000256" key="3">
    <source>
        <dbReference type="ARBA" id="ARBA00022679"/>
    </source>
</evidence>
<dbReference type="GO" id="GO:0071555">
    <property type="term" value="P:cell wall organization"/>
    <property type="evidence" value="ECO:0007669"/>
    <property type="project" value="UniProtKB-UniRule"/>
</dbReference>
<evidence type="ECO:0000259" key="9">
    <source>
        <dbReference type="PROSITE" id="PS52029"/>
    </source>
</evidence>
<keyword evidence="4 7" id="KW-0133">Cell shape</keyword>
<evidence type="ECO:0000256" key="5">
    <source>
        <dbReference type="ARBA" id="ARBA00022984"/>
    </source>
</evidence>
<dbReference type="PROSITE" id="PS51257">
    <property type="entry name" value="PROKAR_LIPOPROTEIN"/>
    <property type="match status" value="1"/>
</dbReference>
<dbReference type="InterPro" id="IPR050979">
    <property type="entry name" value="LD-transpeptidase"/>
</dbReference>
<dbReference type="GO" id="GO:0008360">
    <property type="term" value="P:regulation of cell shape"/>
    <property type="evidence" value="ECO:0007669"/>
    <property type="project" value="UniProtKB-UniRule"/>
</dbReference>
<keyword evidence="11" id="KW-1185">Reference proteome</keyword>
<feature type="chain" id="PRO_5024281723" evidence="8">
    <location>
        <begin position="24"/>
        <end position="210"/>
    </location>
</feature>
<feature type="active site" description="Nucleophile" evidence="7">
    <location>
        <position position="140"/>
    </location>
</feature>
<dbReference type="PANTHER" id="PTHR30582">
    <property type="entry name" value="L,D-TRANSPEPTIDASE"/>
    <property type="match status" value="1"/>
</dbReference>
<protein>
    <submittedName>
        <fullName evidence="10">L,D-transpeptidase</fullName>
    </submittedName>
</protein>
<dbReference type="GO" id="GO:0018104">
    <property type="term" value="P:peptidoglycan-protein cross-linking"/>
    <property type="evidence" value="ECO:0007669"/>
    <property type="project" value="TreeGrafter"/>
</dbReference>
<sequence>MMNSRSLITLLHLPLLGAGLVLSSCTVATKKGPEASYSTSFDPPLTPPKNRSNLKLKLSTGAQRVYLVEGDKVLLATPCSVGTAKTPTPHGRYTIYLKTKNRRRISQPGAGYPMTYWMEFKSAYGMHWGFVKPFPCTHGCVRLPIKSAKKIFETIPTGTPIHIASSHPEDATIGKTLPVLNDGPMPDPPWSYMTSAQIFKDADMGKFYTY</sequence>
<reference evidence="10 11" key="1">
    <citation type="submission" date="2019-05" db="EMBL/GenBank/DDBJ databases">
        <title>Verrucobacter flavum gen. nov., sp. nov. a new member of the family Verrucomicrobiaceae.</title>
        <authorList>
            <person name="Szuroczki S."/>
            <person name="Abbaszade G."/>
            <person name="Szabo A."/>
            <person name="Felfoldi T."/>
            <person name="Schumann P."/>
            <person name="Boka K."/>
            <person name="Keki Z."/>
            <person name="Toumi M."/>
            <person name="Toth E."/>
        </authorList>
    </citation>
    <scope>NUCLEOTIDE SEQUENCE [LARGE SCALE GENOMIC DNA]</scope>
    <source>
        <strain evidence="10 11">MG-N-17</strain>
    </source>
</reference>
<feature type="signal peptide" evidence="8">
    <location>
        <begin position="1"/>
        <end position="23"/>
    </location>
</feature>
<dbReference type="PANTHER" id="PTHR30582:SF2">
    <property type="entry name" value="L,D-TRANSPEPTIDASE YCIB-RELATED"/>
    <property type="match status" value="1"/>
</dbReference>
<evidence type="ECO:0000256" key="4">
    <source>
        <dbReference type="ARBA" id="ARBA00022960"/>
    </source>
</evidence>
<feature type="domain" description="L,D-TPase catalytic" evidence="9">
    <location>
        <begin position="54"/>
        <end position="164"/>
    </location>
</feature>
<dbReference type="InterPro" id="IPR038063">
    <property type="entry name" value="Transpep_catalytic_dom"/>
</dbReference>
<dbReference type="InterPro" id="IPR005490">
    <property type="entry name" value="LD_TPept_cat_dom"/>
</dbReference>
<evidence type="ECO:0000256" key="7">
    <source>
        <dbReference type="PROSITE-ProRule" id="PRU01373"/>
    </source>
</evidence>
<evidence type="ECO:0000313" key="10">
    <source>
        <dbReference type="EMBL" id="TLD71992.1"/>
    </source>
</evidence>
<dbReference type="AlphaFoldDB" id="A0A5R8KI82"/>
<keyword evidence="5 7" id="KW-0573">Peptidoglycan synthesis</keyword>
<proteinExistence type="inferred from homology"/>
<comment type="caution">
    <text evidence="10">The sequence shown here is derived from an EMBL/GenBank/DDBJ whole genome shotgun (WGS) entry which is preliminary data.</text>
</comment>
<dbReference type="SUPFAM" id="SSF141523">
    <property type="entry name" value="L,D-transpeptidase catalytic domain-like"/>
    <property type="match status" value="1"/>
</dbReference>
<dbReference type="GO" id="GO:0005576">
    <property type="term" value="C:extracellular region"/>
    <property type="evidence" value="ECO:0007669"/>
    <property type="project" value="TreeGrafter"/>
</dbReference>
<evidence type="ECO:0000256" key="8">
    <source>
        <dbReference type="SAM" id="SignalP"/>
    </source>
</evidence>
<dbReference type="PROSITE" id="PS52029">
    <property type="entry name" value="LD_TPASE"/>
    <property type="match status" value="1"/>
</dbReference>
<evidence type="ECO:0000256" key="1">
    <source>
        <dbReference type="ARBA" id="ARBA00004752"/>
    </source>
</evidence>
<dbReference type="EMBL" id="VAUV01000003">
    <property type="protein sequence ID" value="TLD71992.1"/>
    <property type="molecule type" value="Genomic_DNA"/>
</dbReference>
<evidence type="ECO:0000313" key="11">
    <source>
        <dbReference type="Proteomes" id="UP000306196"/>
    </source>
</evidence>
<dbReference type="UniPathway" id="UPA00219"/>
<dbReference type="Pfam" id="PF03734">
    <property type="entry name" value="YkuD"/>
    <property type="match status" value="1"/>
</dbReference>
<dbReference type="RefSeq" id="WP_138084997.1">
    <property type="nucleotide sequence ID" value="NZ_VAUV01000003.1"/>
</dbReference>
<evidence type="ECO:0000256" key="2">
    <source>
        <dbReference type="ARBA" id="ARBA00005992"/>
    </source>
</evidence>
<accession>A0A5R8KI82</accession>
<dbReference type="Proteomes" id="UP000306196">
    <property type="component" value="Unassembled WGS sequence"/>
</dbReference>
<dbReference type="Gene3D" id="2.40.440.10">
    <property type="entry name" value="L,D-transpeptidase catalytic domain-like"/>
    <property type="match status" value="1"/>
</dbReference>
<comment type="similarity">
    <text evidence="2">Belongs to the YkuD family.</text>
</comment>
<keyword evidence="3" id="KW-0808">Transferase</keyword>
<dbReference type="GO" id="GO:0016740">
    <property type="term" value="F:transferase activity"/>
    <property type="evidence" value="ECO:0007669"/>
    <property type="project" value="UniProtKB-KW"/>
</dbReference>
<keyword evidence="8" id="KW-0732">Signal</keyword>
<gene>
    <name evidence="10" type="ORF">FEM03_04515</name>
</gene>
<comment type="pathway">
    <text evidence="1 7">Cell wall biogenesis; peptidoglycan biosynthesis.</text>
</comment>
<organism evidence="10 11">
    <name type="scientific">Phragmitibacter flavus</name>
    <dbReference type="NCBI Taxonomy" id="2576071"/>
    <lineage>
        <taxon>Bacteria</taxon>
        <taxon>Pseudomonadati</taxon>
        <taxon>Verrucomicrobiota</taxon>
        <taxon>Verrucomicrobiia</taxon>
        <taxon>Verrucomicrobiales</taxon>
        <taxon>Verrucomicrobiaceae</taxon>
        <taxon>Phragmitibacter</taxon>
    </lineage>
</organism>
<name>A0A5R8KI82_9BACT</name>
<dbReference type="CDD" id="cd16913">
    <property type="entry name" value="YkuD_like"/>
    <property type="match status" value="1"/>
</dbReference>
<dbReference type="OrthoDB" id="189112at2"/>
<feature type="active site" description="Proton donor/acceptor" evidence="7">
    <location>
        <position position="127"/>
    </location>
</feature>